<evidence type="ECO:0000256" key="6">
    <source>
        <dbReference type="ARBA" id="ARBA00023004"/>
    </source>
</evidence>
<name>A0A7T3REH6_9SPIR</name>
<evidence type="ECO:0000256" key="7">
    <source>
        <dbReference type="ARBA" id="ARBA00023014"/>
    </source>
</evidence>
<dbReference type="GO" id="GO:0051539">
    <property type="term" value="F:4 iron, 4 sulfur cluster binding"/>
    <property type="evidence" value="ECO:0007669"/>
    <property type="project" value="UniProtKB-UniRule"/>
</dbReference>
<keyword evidence="1 8" id="KW-0004">4Fe-4S</keyword>
<feature type="domain" description="MTTase N-terminal" evidence="9">
    <location>
        <begin position="3"/>
        <end position="116"/>
    </location>
</feature>
<dbReference type="AlphaFoldDB" id="A0A7T3REH6"/>
<dbReference type="Pfam" id="PF18693">
    <property type="entry name" value="TRAM_2"/>
    <property type="match status" value="1"/>
</dbReference>
<feature type="binding site" evidence="8">
    <location>
        <position position="159"/>
    </location>
    <ligand>
        <name>[4Fe-4S] cluster</name>
        <dbReference type="ChEBI" id="CHEBI:49883"/>
        <label>2</label>
        <note>4Fe-4S-S-AdoMet</note>
    </ligand>
</feature>
<keyword evidence="6 8" id="KW-0408">Iron</keyword>
<feature type="domain" description="Radical SAM core" evidence="10">
    <location>
        <begin position="138"/>
        <end position="400"/>
    </location>
</feature>
<dbReference type="InterPro" id="IPR002792">
    <property type="entry name" value="TRAM_dom"/>
</dbReference>
<dbReference type="Gene3D" id="2.40.50.140">
    <property type="entry name" value="Nucleic acid-binding proteins"/>
    <property type="match status" value="1"/>
</dbReference>
<dbReference type="Gene3D" id="3.80.30.20">
    <property type="entry name" value="tm_1862 like domain"/>
    <property type="match status" value="1"/>
</dbReference>
<evidence type="ECO:0000256" key="5">
    <source>
        <dbReference type="ARBA" id="ARBA00022723"/>
    </source>
</evidence>
<dbReference type="InterPro" id="IPR007197">
    <property type="entry name" value="rSAM"/>
</dbReference>
<dbReference type="Proteomes" id="UP000595224">
    <property type="component" value="Chromosome"/>
</dbReference>
<dbReference type="SFLD" id="SFLDG01061">
    <property type="entry name" value="methylthiotransferase"/>
    <property type="match status" value="1"/>
</dbReference>
<dbReference type="PROSITE" id="PS51918">
    <property type="entry name" value="RADICAL_SAM"/>
    <property type="match status" value="1"/>
</dbReference>
<organism evidence="11 12">
    <name type="scientific">Treponema peruense</name>
    <dbReference type="NCBI Taxonomy" id="2787628"/>
    <lineage>
        <taxon>Bacteria</taxon>
        <taxon>Pseudomonadati</taxon>
        <taxon>Spirochaetota</taxon>
        <taxon>Spirochaetia</taxon>
        <taxon>Spirochaetales</taxon>
        <taxon>Treponemataceae</taxon>
        <taxon>Treponema</taxon>
    </lineage>
</organism>
<gene>
    <name evidence="8 11" type="primary">rimO</name>
    <name evidence="11" type="ORF">IWA51_02895</name>
</gene>
<dbReference type="GO" id="GO:0046872">
    <property type="term" value="F:metal ion binding"/>
    <property type="evidence" value="ECO:0007669"/>
    <property type="project" value="UniProtKB-KW"/>
</dbReference>
<dbReference type="GO" id="GO:0103039">
    <property type="term" value="F:protein methylthiotransferase activity"/>
    <property type="evidence" value="ECO:0007669"/>
    <property type="project" value="UniProtKB-EC"/>
</dbReference>
<dbReference type="GO" id="GO:0005840">
    <property type="term" value="C:ribosome"/>
    <property type="evidence" value="ECO:0007669"/>
    <property type="project" value="UniProtKB-KW"/>
</dbReference>
<dbReference type="PROSITE" id="PS51449">
    <property type="entry name" value="MTTASE_N"/>
    <property type="match status" value="1"/>
</dbReference>
<dbReference type="SUPFAM" id="SSF102114">
    <property type="entry name" value="Radical SAM enzymes"/>
    <property type="match status" value="1"/>
</dbReference>
<keyword evidence="3 8" id="KW-0808">Transferase</keyword>
<dbReference type="Pfam" id="PF00919">
    <property type="entry name" value="UPF0004"/>
    <property type="match status" value="1"/>
</dbReference>
<dbReference type="Pfam" id="PF04055">
    <property type="entry name" value="Radical_SAM"/>
    <property type="match status" value="1"/>
</dbReference>
<keyword evidence="5 8" id="KW-0479">Metal-binding</keyword>
<evidence type="ECO:0000259" key="10">
    <source>
        <dbReference type="PROSITE" id="PS51918"/>
    </source>
</evidence>
<feature type="binding site" evidence="8">
    <location>
        <position position="79"/>
    </location>
    <ligand>
        <name>[4Fe-4S] cluster</name>
        <dbReference type="ChEBI" id="CHEBI:49883"/>
        <label>1</label>
    </ligand>
</feature>
<dbReference type="GO" id="GO:0006400">
    <property type="term" value="P:tRNA modification"/>
    <property type="evidence" value="ECO:0007669"/>
    <property type="project" value="InterPro"/>
</dbReference>
<keyword evidence="4 8" id="KW-0949">S-adenosyl-L-methionine</keyword>
<dbReference type="InterPro" id="IPR005840">
    <property type="entry name" value="Ribosomal_uS12_MeSTrfase_RimO"/>
</dbReference>
<keyword evidence="11" id="KW-0687">Ribonucleoprotein</keyword>
<dbReference type="HAMAP" id="MF_01865">
    <property type="entry name" value="MTTase_RimO"/>
    <property type="match status" value="1"/>
</dbReference>
<proteinExistence type="inferred from homology"/>
<keyword evidence="7 8" id="KW-0411">Iron-sulfur</keyword>
<dbReference type="InterPro" id="IPR058240">
    <property type="entry name" value="rSAM_sf"/>
</dbReference>
<feature type="binding site" evidence="8">
    <location>
        <position position="48"/>
    </location>
    <ligand>
        <name>[4Fe-4S] cluster</name>
        <dbReference type="ChEBI" id="CHEBI:49883"/>
        <label>1</label>
    </ligand>
</feature>
<dbReference type="Gene3D" id="3.40.50.12160">
    <property type="entry name" value="Methylthiotransferase, N-terminal domain"/>
    <property type="match status" value="1"/>
</dbReference>
<evidence type="ECO:0000313" key="12">
    <source>
        <dbReference type="Proteomes" id="UP000595224"/>
    </source>
</evidence>
<dbReference type="EC" id="2.8.4.4" evidence="8"/>
<keyword evidence="11" id="KW-0689">Ribosomal protein</keyword>
<comment type="similarity">
    <text evidence="8">Belongs to the methylthiotransferase family. RimO subfamily.</text>
</comment>
<comment type="subcellular location">
    <subcellularLocation>
        <location evidence="8">Cytoplasm</location>
    </subcellularLocation>
</comment>
<accession>A0A7T3REH6</accession>
<dbReference type="KEGG" id="tper:IWA51_02895"/>
<keyword evidence="2 8" id="KW-0963">Cytoplasm</keyword>
<feature type="binding site" evidence="8">
    <location>
        <position position="156"/>
    </location>
    <ligand>
        <name>[4Fe-4S] cluster</name>
        <dbReference type="ChEBI" id="CHEBI:49883"/>
        <label>2</label>
        <note>4Fe-4S-S-AdoMet</note>
    </ligand>
</feature>
<reference evidence="11 12" key="1">
    <citation type="submission" date="2020-11" db="EMBL/GenBank/DDBJ databases">
        <title>Treponema Peruensis nv. sp., first commensal Treponema isolated from human feces.</title>
        <authorList>
            <person name="Belkhou C."/>
            <person name="Raes J."/>
        </authorList>
    </citation>
    <scope>NUCLEOTIDE SEQUENCE [LARGE SCALE GENOMIC DNA]</scope>
    <source>
        <strain evidence="11 12">RCC2812</strain>
    </source>
</reference>
<dbReference type="InterPro" id="IPR023404">
    <property type="entry name" value="rSAM_horseshoe"/>
</dbReference>
<comment type="function">
    <text evidence="8">Catalyzes the methylthiolation of an aspartic acid residue of ribosomal protein uS12.</text>
</comment>
<dbReference type="GO" id="GO:0005829">
    <property type="term" value="C:cytosol"/>
    <property type="evidence" value="ECO:0007669"/>
    <property type="project" value="TreeGrafter"/>
</dbReference>
<evidence type="ECO:0000256" key="2">
    <source>
        <dbReference type="ARBA" id="ARBA00022490"/>
    </source>
</evidence>
<dbReference type="InterPro" id="IPR006638">
    <property type="entry name" value="Elp3/MiaA/NifB-like_rSAM"/>
</dbReference>
<evidence type="ECO:0000256" key="4">
    <source>
        <dbReference type="ARBA" id="ARBA00022691"/>
    </source>
</evidence>
<protein>
    <recommendedName>
        <fullName evidence="8">Ribosomal protein uS12 methylthiotransferase RimO</fullName>
        <shortName evidence="8">uS12 MTTase</shortName>
        <shortName evidence="8">uS12 methylthiotransferase</shortName>
        <ecNumber evidence="8">2.8.4.4</ecNumber>
    </recommendedName>
    <alternativeName>
        <fullName evidence="8">Ribosomal protein uS12 (aspartate-C(3))-methylthiotransferase</fullName>
    </alternativeName>
    <alternativeName>
        <fullName evidence="8">Ribosome maturation factor RimO</fullName>
    </alternativeName>
</protein>
<dbReference type="InterPro" id="IPR020612">
    <property type="entry name" value="Methylthiotransferase_CS"/>
</dbReference>
<dbReference type="PANTHER" id="PTHR43837">
    <property type="entry name" value="RIBOSOMAL PROTEIN S12 METHYLTHIOTRANSFERASE RIMO"/>
    <property type="match status" value="1"/>
</dbReference>
<dbReference type="InterPro" id="IPR005839">
    <property type="entry name" value="Methylthiotransferase"/>
</dbReference>
<evidence type="ECO:0000256" key="8">
    <source>
        <dbReference type="HAMAP-Rule" id="MF_01865"/>
    </source>
</evidence>
<comment type="catalytic activity">
    <reaction evidence="8">
        <text>L-aspartate(89)-[ribosomal protein uS12]-hydrogen + (sulfur carrier)-SH + AH2 + 2 S-adenosyl-L-methionine = 3-methylsulfanyl-L-aspartate(89)-[ribosomal protein uS12]-hydrogen + (sulfur carrier)-H + 5'-deoxyadenosine + L-methionine + A + S-adenosyl-L-homocysteine + 2 H(+)</text>
        <dbReference type="Rhea" id="RHEA:37087"/>
        <dbReference type="Rhea" id="RHEA-COMP:10460"/>
        <dbReference type="Rhea" id="RHEA-COMP:10461"/>
        <dbReference type="Rhea" id="RHEA-COMP:14737"/>
        <dbReference type="Rhea" id="RHEA-COMP:14739"/>
        <dbReference type="ChEBI" id="CHEBI:13193"/>
        <dbReference type="ChEBI" id="CHEBI:15378"/>
        <dbReference type="ChEBI" id="CHEBI:17319"/>
        <dbReference type="ChEBI" id="CHEBI:17499"/>
        <dbReference type="ChEBI" id="CHEBI:29917"/>
        <dbReference type="ChEBI" id="CHEBI:29961"/>
        <dbReference type="ChEBI" id="CHEBI:57844"/>
        <dbReference type="ChEBI" id="CHEBI:57856"/>
        <dbReference type="ChEBI" id="CHEBI:59789"/>
        <dbReference type="ChEBI" id="CHEBI:64428"/>
        <dbReference type="ChEBI" id="CHEBI:73599"/>
        <dbReference type="EC" id="2.8.4.4"/>
    </reaction>
</comment>
<dbReference type="GO" id="GO:0035599">
    <property type="term" value="F:aspartic acid methylthiotransferase activity"/>
    <property type="evidence" value="ECO:0007669"/>
    <property type="project" value="TreeGrafter"/>
</dbReference>
<feature type="binding site" evidence="8">
    <location>
        <position position="152"/>
    </location>
    <ligand>
        <name>[4Fe-4S] cluster</name>
        <dbReference type="ChEBI" id="CHEBI:49883"/>
        <label>2</label>
        <note>4Fe-4S-S-AdoMet</note>
    </ligand>
</feature>
<dbReference type="PANTHER" id="PTHR43837:SF1">
    <property type="entry name" value="RIBOSOMAL PROTEIN US12 METHYLTHIOTRANSFERASE RIMO"/>
    <property type="match status" value="1"/>
</dbReference>
<dbReference type="SFLD" id="SFLDS00029">
    <property type="entry name" value="Radical_SAM"/>
    <property type="match status" value="1"/>
</dbReference>
<evidence type="ECO:0000313" key="11">
    <source>
        <dbReference type="EMBL" id="QQA01579.1"/>
    </source>
</evidence>
<evidence type="ECO:0000256" key="1">
    <source>
        <dbReference type="ARBA" id="ARBA00022485"/>
    </source>
</evidence>
<feature type="binding site" evidence="8">
    <location>
        <position position="12"/>
    </location>
    <ligand>
        <name>[4Fe-4S] cluster</name>
        <dbReference type="ChEBI" id="CHEBI:49883"/>
        <label>1</label>
    </ligand>
</feature>
<evidence type="ECO:0000259" key="9">
    <source>
        <dbReference type="PROSITE" id="PS51449"/>
    </source>
</evidence>
<dbReference type="PROSITE" id="PS01278">
    <property type="entry name" value="MTTASE_RADICAL"/>
    <property type="match status" value="1"/>
</dbReference>
<dbReference type="SMART" id="SM00729">
    <property type="entry name" value="Elp3"/>
    <property type="match status" value="1"/>
</dbReference>
<dbReference type="RefSeq" id="WP_177528551.1">
    <property type="nucleotide sequence ID" value="NZ_CBCSHE010000016.1"/>
</dbReference>
<dbReference type="EMBL" id="CP064936">
    <property type="protein sequence ID" value="QQA01579.1"/>
    <property type="molecule type" value="Genomic_DNA"/>
</dbReference>
<dbReference type="NCBIfam" id="TIGR01125">
    <property type="entry name" value="30S ribosomal protein S12 methylthiotransferase RimO"/>
    <property type="match status" value="1"/>
</dbReference>
<dbReference type="InterPro" id="IPR012340">
    <property type="entry name" value="NA-bd_OB-fold"/>
</dbReference>
<evidence type="ECO:0000256" key="3">
    <source>
        <dbReference type="ARBA" id="ARBA00022679"/>
    </source>
</evidence>
<keyword evidence="12" id="KW-1185">Reference proteome</keyword>
<dbReference type="InterPro" id="IPR013848">
    <property type="entry name" value="Methylthiotransferase_N"/>
</dbReference>
<dbReference type="InterPro" id="IPR038135">
    <property type="entry name" value="Methylthiotransferase_N_sf"/>
</dbReference>
<sequence length="484" mass="53223">MTKTFFLDQHGCAKNQVDGEIIISRLENMGLKRVSDSSEADIIIVNSCGFIESAKKESLDSLMDARKCHPKAKILLAGCLAERYADVFRTELPEADGIFGNGDLSLIDGTVQSLFEDERPVLTPPQKGVCCGERNTLLSFKGSAFVKITEGCDNRCTFCAIPVIRGELRSRNADDIVKEIKSLSDGGVKEINLIGQDLAAYGCGKTDDVFATGANWHDVIYKGLAAPISSDADFTKKHGYSPLHDLMVKISALEGDFKIRLLYIHPDHFNPDILEVMKKDSRFLPYFDIPFQSGDTQIIHAMNRKGSAESYEALVALIRRELPESCIRTTFLTGFPGETEENALATKEFLAKIRSDWSGCFDYSREEDTPAYSMKGRVSSKKAKARAEELKKIQAQITRESLASRCGKTYDVLIEEVLSPAEGETDCFAIGRAWFDAPEVDGSVVVRFDSDDENAVNAVVPGAVVKVQAQSSSDVDISGDYVGR</sequence>
<comment type="cofactor">
    <cofactor evidence="8">
        <name>[4Fe-4S] cluster</name>
        <dbReference type="ChEBI" id="CHEBI:49883"/>
    </cofactor>
    <text evidence="8">Binds 2 [4Fe-4S] clusters. One cluster is coordinated with 3 cysteines and an exchangeable S-adenosyl-L-methionine.</text>
</comment>
<dbReference type="SFLD" id="SFLDG01082">
    <property type="entry name" value="B12-binding_domain_containing"/>
    <property type="match status" value="1"/>
</dbReference>